<dbReference type="EMBL" id="UINC01194589">
    <property type="protein sequence ID" value="SVE10747.1"/>
    <property type="molecule type" value="Genomic_DNA"/>
</dbReference>
<dbReference type="PANTHER" id="PTHR11739:SF4">
    <property type="entry name" value="CITRATE SYNTHASE, PEROXISOMAL"/>
    <property type="match status" value="1"/>
</dbReference>
<organism evidence="3">
    <name type="scientific">marine metagenome</name>
    <dbReference type="NCBI Taxonomy" id="408172"/>
    <lineage>
        <taxon>unclassified sequences</taxon>
        <taxon>metagenomes</taxon>
        <taxon>ecological metagenomes</taxon>
    </lineage>
</organism>
<dbReference type="Pfam" id="PF00285">
    <property type="entry name" value="Citrate_synt"/>
    <property type="match status" value="1"/>
</dbReference>
<dbReference type="InterPro" id="IPR036969">
    <property type="entry name" value="Citrate_synthase_sf"/>
</dbReference>
<dbReference type="GO" id="GO:0046912">
    <property type="term" value="F:acyltransferase activity, acyl groups converted into alkyl on transfer"/>
    <property type="evidence" value="ECO:0007669"/>
    <property type="project" value="InterPro"/>
</dbReference>
<dbReference type="GO" id="GO:0006099">
    <property type="term" value="P:tricarboxylic acid cycle"/>
    <property type="evidence" value="ECO:0007669"/>
    <property type="project" value="TreeGrafter"/>
</dbReference>
<feature type="non-terminal residue" evidence="3">
    <location>
        <position position="201"/>
    </location>
</feature>
<dbReference type="InterPro" id="IPR002020">
    <property type="entry name" value="Citrate_synthase"/>
</dbReference>
<evidence type="ECO:0000256" key="1">
    <source>
        <dbReference type="ARBA" id="ARBA00010566"/>
    </source>
</evidence>
<gene>
    <name evidence="3" type="ORF">METZ01_LOCUS463601</name>
</gene>
<reference evidence="3" key="1">
    <citation type="submission" date="2018-05" db="EMBL/GenBank/DDBJ databases">
        <authorList>
            <person name="Lanie J.A."/>
            <person name="Ng W.-L."/>
            <person name="Kazmierczak K.M."/>
            <person name="Andrzejewski T.M."/>
            <person name="Davidsen T.M."/>
            <person name="Wayne K.J."/>
            <person name="Tettelin H."/>
            <person name="Glass J.I."/>
            <person name="Rusch D."/>
            <person name="Podicherti R."/>
            <person name="Tsui H.-C.T."/>
            <person name="Winkler M.E."/>
        </authorList>
    </citation>
    <scope>NUCLEOTIDE SEQUENCE</scope>
</reference>
<protein>
    <recommendedName>
        <fullName evidence="4">Citrate synthase</fullName>
    </recommendedName>
</protein>
<evidence type="ECO:0000256" key="2">
    <source>
        <dbReference type="ARBA" id="ARBA00022679"/>
    </source>
</evidence>
<dbReference type="Gene3D" id="1.10.580.10">
    <property type="entry name" value="Citrate Synthase, domain 1"/>
    <property type="match status" value="1"/>
</dbReference>
<evidence type="ECO:0008006" key="4">
    <source>
        <dbReference type="Google" id="ProtNLM"/>
    </source>
</evidence>
<dbReference type="SUPFAM" id="SSF48256">
    <property type="entry name" value="Citrate synthase"/>
    <property type="match status" value="1"/>
</dbReference>
<proteinExistence type="inferred from homology"/>
<dbReference type="GO" id="GO:0005975">
    <property type="term" value="P:carbohydrate metabolic process"/>
    <property type="evidence" value="ECO:0007669"/>
    <property type="project" value="TreeGrafter"/>
</dbReference>
<dbReference type="InterPro" id="IPR016142">
    <property type="entry name" value="Citrate_synth-like_lrg_a-sub"/>
</dbReference>
<accession>A0A383ASF9</accession>
<comment type="similarity">
    <text evidence="1">Belongs to the citrate synthase family.</text>
</comment>
<sequence>MTLASGQVKKGLEGVVATSSAICYLDGARGVLAYAGYDIHDLAKHATFEEVCFLLWHRRLPNRVELGDLQSELASARTLSEPMLRLIRLLPPGSAMDSLRTLASALSHFSVESEDVSPGASYRAAVRLTAQLSSVVAAYGRVSLGQNPVEPDPALGHAANFLLMLNGERPNAVATRAFDVSLILHADHELNASTFAARVTA</sequence>
<dbReference type="PANTHER" id="PTHR11739">
    <property type="entry name" value="CITRATE SYNTHASE"/>
    <property type="match status" value="1"/>
</dbReference>
<keyword evidence="2" id="KW-0808">Transferase</keyword>
<evidence type="ECO:0000313" key="3">
    <source>
        <dbReference type="EMBL" id="SVE10747.1"/>
    </source>
</evidence>
<name>A0A383ASF9_9ZZZZ</name>
<dbReference type="AlphaFoldDB" id="A0A383ASF9"/>